<dbReference type="InterPro" id="IPR019428">
    <property type="entry name" value="7TM_GPCR_serpentine_rcpt_Str"/>
</dbReference>
<proteinExistence type="predicted"/>
<keyword evidence="2" id="KW-1185">Reference proteome</keyword>
<protein>
    <submittedName>
        <fullName evidence="1">G protein-coupled receptor</fullName>
    </submittedName>
</protein>
<reference evidence="2" key="1">
    <citation type="journal article" date="2008" name="Nat. Genet.">
        <title>The Pristionchus pacificus genome provides a unique perspective on nematode lifestyle and parasitism.</title>
        <authorList>
            <person name="Dieterich C."/>
            <person name="Clifton S.W."/>
            <person name="Schuster L.N."/>
            <person name="Chinwalla A."/>
            <person name="Delehaunty K."/>
            <person name="Dinkelacker I."/>
            <person name="Fulton L."/>
            <person name="Fulton R."/>
            <person name="Godfrey J."/>
            <person name="Minx P."/>
            <person name="Mitreva M."/>
            <person name="Roeseler W."/>
            <person name="Tian H."/>
            <person name="Witte H."/>
            <person name="Yang S.P."/>
            <person name="Wilson R.K."/>
            <person name="Sommer R.J."/>
        </authorList>
    </citation>
    <scope>NUCLEOTIDE SEQUENCE [LARGE SCALE GENOMIC DNA]</scope>
    <source>
        <strain evidence="2">PS312</strain>
    </source>
</reference>
<dbReference type="SUPFAM" id="SSF81321">
    <property type="entry name" value="Family A G protein-coupled receptor-like"/>
    <property type="match status" value="1"/>
</dbReference>
<organism evidence="1 2">
    <name type="scientific">Pristionchus pacificus</name>
    <name type="common">Parasitic nematode worm</name>
    <dbReference type="NCBI Taxonomy" id="54126"/>
    <lineage>
        <taxon>Eukaryota</taxon>
        <taxon>Metazoa</taxon>
        <taxon>Ecdysozoa</taxon>
        <taxon>Nematoda</taxon>
        <taxon>Chromadorea</taxon>
        <taxon>Rhabditida</taxon>
        <taxon>Rhabditina</taxon>
        <taxon>Diplogasteromorpha</taxon>
        <taxon>Diplogasteroidea</taxon>
        <taxon>Neodiplogasteridae</taxon>
        <taxon>Pristionchus</taxon>
    </lineage>
</organism>
<evidence type="ECO:0000313" key="2">
    <source>
        <dbReference type="Proteomes" id="UP000005239"/>
    </source>
</evidence>
<name>A0A2A6CHD1_PRIPA</name>
<reference evidence="1" key="2">
    <citation type="submission" date="2022-06" db="UniProtKB">
        <authorList>
            <consortium name="EnsemblMetazoa"/>
        </authorList>
    </citation>
    <scope>IDENTIFICATION</scope>
    <source>
        <strain evidence="1">PS312</strain>
    </source>
</reference>
<dbReference type="Pfam" id="PF10326">
    <property type="entry name" value="7TM_GPCR_Str"/>
    <property type="match status" value="1"/>
</dbReference>
<gene>
    <name evidence="1" type="primary">WBGene00117555</name>
</gene>
<dbReference type="PANTHER" id="PTHR22943">
    <property type="entry name" value="7-TRANSMEMBRANE DOMAIN RECEPTOR C.ELEGANS"/>
    <property type="match status" value="1"/>
</dbReference>
<dbReference type="Proteomes" id="UP000005239">
    <property type="component" value="Unassembled WGS sequence"/>
</dbReference>
<dbReference type="EnsemblMetazoa" id="PPA28001.1">
    <property type="protein sequence ID" value="PPA28001.1"/>
    <property type="gene ID" value="WBGene00117555"/>
</dbReference>
<dbReference type="PANTHER" id="PTHR22943:SF248">
    <property type="entry name" value="SEVEN TM RECEPTOR"/>
    <property type="match status" value="1"/>
</dbReference>
<evidence type="ECO:0000313" key="1">
    <source>
        <dbReference type="EnsemblMetazoa" id="PPA28001.1"/>
    </source>
</evidence>
<accession>A0A8R1YRC1</accession>
<sequence>MTSTAYAWFYEDPFHSVFLATTTTISILSNGLLLYIIFSPVSTSMGAYRYLLAAFSICDIITSCGHAAFQPSMHMTSSGFYFFPRHGKMVIAGESYDTTFALIFIATYYQTFLVLAYHYVYRYKTVSRGMIASFTLNWKRKEWGTLLVLVYILYTAGFVGTCGIAFTPSAETRALVPPELEAIYGIDLRDLLRGFTVIAVRRPDPLTGEMVWHAPSVLGLLMLLGMFGGTASVILYCIWQTNSIIRSSKTHLTTVTRKLQMDLFKALLIQTSIPLFFSYLPLATVLVFPAITVHTGQSIEATSTVATAAAPAASGAAPAGPT</sequence>
<dbReference type="AlphaFoldDB" id="A0A2A6CHD1"/>
<dbReference type="OrthoDB" id="5804276at2759"/>
<accession>A0A2A6CHD1</accession>